<comment type="caution">
    <text evidence="1">The sequence shown here is derived from an EMBL/GenBank/DDBJ whole genome shotgun (WGS) entry which is preliminary data.</text>
</comment>
<accession>A0A066WHM1</accession>
<name>A0A066WHM1_TILAU</name>
<dbReference type="EMBL" id="JMSN01000001">
    <property type="protein sequence ID" value="KDN53497.1"/>
    <property type="molecule type" value="Genomic_DNA"/>
</dbReference>
<organism evidence="1 2">
    <name type="scientific">Tilletiaria anomala (strain ATCC 24038 / CBS 436.72 / UBC 951)</name>
    <dbReference type="NCBI Taxonomy" id="1037660"/>
    <lineage>
        <taxon>Eukaryota</taxon>
        <taxon>Fungi</taxon>
        <taxon>Dikarya</taxon>
        <taxon>Basidiomycota</taxon>
        <taxon>Ustilaginomycotina</taxon>
        <taxon>Exobasidiomycetes</taxon>
        <taxon>Georgefischeriales</taxon>
        <taxon>Tilletiariaceae</taxon>
        <taxon>Tilletiaria</taxon>
    </lineage>
</organism>
<proteinExistence type="predicted"/>
<dbReference type="InParanoid" id="A0A066WHM1"/>
<keyword evidence="2" id="KW-1185">Reference proteome</keyword>
<dbReference type="Proteomes" id="UP000027361">
    <property type="component" value="Unassembled WGS sequence"/>
</dbReference>
<protein>
    <submittedName>
        <fullName evidence="1">Uncharacterized protein</fullName>
    </submittedName>
</protein>
<sequence length="94" mass="10401">MDFTQGTETTQDGTYVASQLAGFLGNFIIIFSEVEHKNLDITGEFYAEVAVANEYGVKYAKTLGLTSSDLSTLKRYLSQCCSLGFTDKYFKNPS</sequence>
<dbReference type="HOGENOM" id="CLU_2387710_0_0_1"/>
<gene>
    <name evidence="1" type="ORF">K437DRAFT_265567</name>
</gene>
<dbReference type="RefSeq" id="XP_013246382.1">
    <property type="nucleotide sequence ID" value="XM_013390928.1"/>
</dbReference>
<dbReference type="AlphaFoldDB" id="A0A066WHM1"/>
<dbReference type="GeneID" id="25265772"/>
<evidence type="ECO:0000313" key="1">
    <source>
        <dbReference type="EMBL" id="KDN53497.1"/>
    </source>
</evidence>
<reference evidence="1 2" key="1">
    <citation type="submission" date="2014-05" db="EMBL/GenBank/DDBJ databases">
        <title>Draft genome sequence of a rare smut relative, Tilletiaria anomala UBC 951.</title>
        <authorList>
            <consortium name="DOE Joint Genome Institute"/>
            <person name="Toome M."/>
            <person name="Kuo A."/>
            <person name="Henrissat B."/>
            <person name="Lipzen A."/>
            <person name="Tritt A."/>
            <person name="Yoshinaga Y."/>
            <person name="Zane M."/>
            <person name="Barry K."/>
            <person name="Grigoriev I.V."/>
            <person name="Spatafora J.W."/>
            <person name="Aimea M.C."/>
        </authorList>
    </citation>
    <scope>NUCLEOTIDE SEQUENCE [LARGE SCALE GENOMIC DNA]</scope>
    <source>
        <strain evidence="1 2">UBC 951</strain>
    </source>
</reference>
<evidence type="ECO:0000313" key="2">
    <source>
        <dbReference type="Proteomes" id="UP000027361"/>
    </source>
</evidence>